<evidence type="ECO:0000256" key="1">
    <source>
        <dbReference type="SAM" id="Coils"/>
    </source>
</evidence>
<gene>
    <name evidence="4" type="ORF">C8D87_102614</name>
</gene>
<comment type="caution">
    <text evidence="4">The sequence shown here is derived from an EMBL/GenBank/DDBJ whole genome shotgun (WGS) entry which is preliminary data.</text>
</comment>
<evidence type="ECO:0000313" key="5">
    <source>
        <dbReference type="Proteomes" id="UP000248714"/>
    </source>
</evidence>
<feature type="signal peptide" evidence="3">
    <location>
        <begin position="1"/>
        <end position="34"/>
    </location>
</feature>
<feature type="region of interest" description="Disordered" evidence="2">
    <location>
        <begin position="403"/>
        <end position="422"/>
    </location>
</feature>
<sequence>MKVETRTRYSALRGLAVPLMVVAATLAGQGQAVAAAEPLGPLIPAPVPLHLSNPEAYALAKDAGDALRYSLAAVADDLDRSYAAGTVEADLKQGLLSLPVAKRNKFVAAAKEAVKVSPNNLTAAMNPASPWGRHGRLTATQFRAIGFKGAFDTVQIDAAKLKAAVNKRAQALKQEEKEAETEAEKAARRLGLDLSTQPKLTALDFRIQQVKAVEETSGWGSDEILLGGMETFHTGYTRKIKSWKVSDDFDAGEVVNYPAPGHKFGLFGMPKADPWPRSFVSVVMMAEEDSGGFADAVNQAWLKVRDDISEKIKEAVGEWASEYVGAAIGEMLGKVIGFLVGDAVEFIANWFKDDLFDAHATAVHLPSPYAFMYNNPADAAGPTTSCRPPRCGSPGTAVTTAWRAAGRSTADPRSDTPRRTPPAISLGAFALWVKPVREP</sequence>
<keyword evidence="5" id="KW-1185">Reference proteome</keyword>
<dbReference type="EMBL" id="QLTT01000002">
    <property type="protein sequence ID" value="RAS68545.1"/>
    <property type="molecule type" value="Genomic_DNA"/>
</dbReference>
<evidence type="ECO:0000256" key="2">
    <source>
        <dbReference type="SAM" id="MobiDB-lite"/>
    </source>
</evidence>
<feature type="chain" id="PRO_5046209392" evidence="3">
    <location>
        <begin position="35"/>
        <end position="439"/>
    </location>
</feature>
<dbReference type="RefSeq" id="WP_146771688.1">
    <property type="nucleotide sequence ID" value="NZ_QLTT01000002.1"/>
</dbReference>
<keyword evidence="3" id="KW-0732">Signal</keyword>
<organism evidence="4 5">
    <name type="scientific">Lentzea atacamensis</name>
    <dbReference type="NCBI Taxonomy" id="531938"/>
    <lineage>
        <taxon>Bacteria</taxon>
        <taxon>Bacillati</taxon>
        <taxon>Actinomycetota</taxon>
        <taxon>Actinomycetes</taxon>
        <taxon>Pseudonocardiales</taxon>
        <taxon>Pseudonocardiaceae</taxon>
        <taxon>Lentzea</taxon>
    </lineage>
</organism>
<dbReference type="Proteomes" id="UP000248714">
    <property type="component" value="Unassembled WGS sequence"/>
</dbReference>
<proteinExistence type="predicted"/>
<accession>A0ABX9EDV7</accession>
<evidence type="ECO:0000313" key="4">
    <source>
        <dbReference type="EMBL" id="RAS68545.1"/>
    </source>
</evidence>
<evidence type="ECO:0000256" key="3">
    <source>
        <dbReference type="SAM" id="SignalP"/>
    </source>
</evidence>
<feature type="coiled-coil region" evidence="1">
    <location>
        <begin position="158"/>
        <end position="189"/>
    </location>
</feature>
<protein>
    <submittedName>
        <fullName evidence="4">Uncharacterized protein</fullName>
    </submittedName>
</protein>
<keyword evidence="1" id="KW-0175">Coiled coil</keyword>
<name>A0ABX9EDV7_9PSEU</name>
<reference evidence="4 5" key="1">
    <citation type="submission" date="2018-06" db="EMBL/GenBank/DDBJ databases">
        <title>Genomic Encyclopedia of Type Strains, Phase IV (KMG-IV): sequencing the most valuable type-strain genomes for metagenomic binning, comparative biology and taxonomic classification.</title>
        <authorList>
            <person name="Goeker M."/>
        </authorList>
    </citation>
    <scope>NUCLEOTIDE SEQUENCE [LARGE SCALE GENOMIC DNA]</scope>
    <source>
        <strain evidence="4 5">DSM 45479</strain>
    </source>
</reference>